<dbReference type="PATRIC" id="fig|49338.4.peg.958"/>
<feature type="coiled-coil region" evidence="4">
    <location>
        <begin position="667"/>
        <end position="790"/>
    </location>
</feature>
<dbReference type="AlphaFoldDB" id="A0A098AXD4"/>
<organism evidence="6">
    <name type="scientific">Desulfitobacterium hafniense</name>
    <name type="common">Desulfitobacterium frappieri</name>
    <dbReference type="NCBI Taxonomy" id="49338"/>
    <lineage>
        <taxon>Bacteria</taxon>
        <taxon>Bacillati</taxon>
        <taxon>Bacillota</taxon>
        <taxon>Clostridia</taxon>
        <taxon>Eubacteriales</taxon>
        <taxon>Desulfitobacteriaceae</taxon>
        <taxon>Desulfitobacterium</taxon>
    </lineage>
</organism>
<dbReference type="RefSeq" id="WP_005808687.1">
    <property type="nucleotide sequence ID" value="NZ_CABKQQ010000011.1"/>
</dbReference>
<keyword evidence="4" id="KW-0175">Coiled coil</keyword>
<reference evidence="6" key="1">
    <citation type="submission" date="2014-07" db="EMBL/GenBank/DDBJ databases">
        <authorList>
            <person name="Hornung V.Bastian."/>
        </authorList>
    </citation>
    <scope>NUCLEOTIDE SEQUENCE</scope>
    <source>
        <strain evidence="6">PCE-S</strain>
    </source>
</reference>
<evidence type="ECO:0000256" key="3">
    <source>
        <dbReference type="ARBA" id="ARBA00013368"/>
    </source>
</evidence>
<feature type="coiled-coil region" evidence="4">
    <location>
        <begin position="207"/>
        <end position="278"/>
    </location>
</feature>
<comment type="subunit">
    <text evidence="2">Heterodimer of SbcC and SbcD.</text>
</comment>
<evidence type="ECO:0000313" key="6">
    <source>
        <dbReference type="EMBL" id="CDX00777.1"/>
    </source>
</evidence>
<dbReference type="EMBL" id="LK996017">
    <property type="protein sequence ID" value="CDX00777.1"/>
    <property type="molecule type" value="Genomic_DNA"/>
</dbReference>
<dbReference type="PANTHER" id="PTHR32114:SF2">
    <property type="entry name" value="ABC TRANSPORTER ABCH.3"/>
    <property type="match status" value="1"/>
</dbReference>
<evidence type="ECO:0000259" key="5">
    <source>
        <dbReference type="Pfam" id="PF13476"/>
    </source>
</evidence>
<evidence type="ECO:0000256" key="2">
    <source>
        <dbReference type="ARBA" id="ARBA00011322"/>
    </source>
</evidence>
<accession>A0A098AXD4</accession>
<proteinExistence type="inferred from homology"/>
<dbReference type="PANTHER" id="PTHR32114">
    <property type="entry name" value="ABC TRANSPORTER ABCH.3"/>
    <property type="match status" value="1"/>
</dbReference>
<feature type="coiled-coil region" evidence="4">
    <location>
        <begin position="534"/>
        <end position="568"/>
    </location>
</feature>
<evidence type="ECO:0000256" key="4">
    <source>
        <dbReference type="SAM" id="Coils"/>
    </source>
</evidence>
<dbReference type="Pfam" id="PF13476">
    <property type="entry name" value="AAA_23"/>
    <property type="match status" value="1"/>
</dbReference>
<dbReference type="InterPro" id="IPR027417">
    <property type="entry name" value="P-loop_NTPase"/>
</dbReference>
<comment type="similarity">
    <text evidence="1">Belongs to the SMC family. SbcC subfamily.</text>
</comment>
<feature type="coiled-coil region" evidence="4">
    <location>
        <begin position="826"/>
        <end position="927"/>
    </location>
</feature>
<dbReference type="SUPFAM" id="SSF52540">
    <property type="entry name" value="P-loop containing nucleoside triphosphate hydrolases"/>
    <property type="match status" value="1"/>
</dbReference>
<sequence>MRPIKLKIKGLNSFIDTQEIDFSQLTSRGLFGIFGPTGSGKSTILDGMTLALYGAVARGSTNYMNTNCESLQVSYEFQIAEKDIKTYRVDREFRRDKKTGNVRTHSAKILLITAVGETVLEEQVREVTKKSEEIIGLTLEDFTRTVVLPQGKFSEFLRLEGRDRREMLERLFNLQRYGDELSSRLGARIRQELDKANVLAGQLKSYEECSEELLEAKNKELISLEKQLVQFQAELKKAAEDFHNGKEVWELQEELNRQEVQKAELEKAEAVIKESEIKATLGERSLRVKPYLDQYEDTLGKIATTQAQVAQLEGDTAALALQKKEAEAQWQQAGAQKDKELPALRLREQSAADAILEKKKLESLIQEKQSLQESIGRLEQEREEKQGRIHKGEEFIARVNADIQEKEQKVEALTIDQEFKQKINEALLTSSRWEEAGQQVVSLGSEVKSIDEKLQEAQEKGLKYSQELEAKAEILQGFALTLQNLEETCPGDSETLVTLQEKLNQVKEQWVRHHEYSAAINRSEAGIRDLLPKLDTAQQQKAQLTQKITELESALKKIERENLAYALRVALVEGEACPVCGSTHHQPDHGNAAVDAEKLEEIQAALREKKEHEQSLYQEMIQAQEQIKTLGNTLKDCKEKTIALGEEYKAYDPEAMQKEFETLRDGISRYTKQKGELEAEINRLTQEKNQLAIKLNEQNTIKTETKAQLESRGKNLELARAKYEAYEQELTALRAELNIRDLKQEHQEIAAKEKEKAGLESELKGLRDTLKKAQARKELLSTELSALTESLKESLGTLKEKESSIQDKHTAIKAKVGEVENIETYQKELLSQITRIEQIYAQAETRKNETEKQYNECYVRLQSAHTSRQGLAERSQKDKESLDKVLQEEQIENIEEVKSHLLSRDEIEKLKRQVKDYQDSLTQLLGAIGNLQKKLGGRSLTAERWEQLQRHKEEKETLCKGLEESKIGLETHIRTMRENLLKKKDLLKSQAELERQLGLLRDLEKLFRGKRFVEFVAAHQLKYVSMEAGKRLREITGGNYGLEVDQNGKFLIRDYKNGGAQRDATTLSGGETFLASLSLALALSAQIQLKGTAPLELFFLDEGFGTLDDNLLEVVMDSLERLHHDRLSVGIISHVDSIKNRVPVKLMVTPAQAGLGGSKVAIEVS</sequence>
<feature type="domain" description="Rad50/SbcC-type AAA" evidence="5">
    <location>
        <begin position="5"/>
        <end position="252"/>
    </location>
</feature>
<dbReference type="Gene3D" id="3.40.50.300">
    <property type="entry name" value="P-loop containing nucleotide triphosphate hydrolases"/>
    <property type="match status" value="2"/>
</dbReference>
<dbReference type="InterPro" id="IPR038729">
    <property type="entry name" value="Rad50/SbcC_AAA"/>
</dbReference>
<protein>
    <recommendedName>
        <fullName evidence="3">Nuclease SbcCD subunit C</fullName>
    </recommendedName>
</protein>
<feature type="coiled-coil region" evidence="4">
    <location>
        <begin position="596"/>
        <end position="640"/>
    </location>
</feature>
<evidence type="ECO:0000256" key="1">
    <source>
        <dbReference type="ARBA" id="ARBA00006930"/>
    </source>
</evidence>
<dbReference type="Pfam" id="PF13558">
    <property type="entry name" value="SbcC_Walker_B"/>
    <property type="match status" value="1"/>
</dbReference>
<feature type="coiled-coil region" evidence="4">
    <location>
        <begin position="354"/>
        <end position="416"/>
    </location>
</feature>
<gene>
    <name evidence="6" type="ORF">DPCES_0890</name>
</gene>
<name>A0A098AXD4_DESHA</name>